<dbReference type="EMBL" id="BX294152">
    <property type="protein sequence ID" value="CAD77184.1"/>
    <property type="molecule type" value="Genomic_DNA"/>
</dbReference>
<dbReference type="KEGG" id="rba:RB11145"/>
<organism evidence="1 2">
    <name type="scientific">Rhodopirellula baltica (strain DSM 10527 / NCIMB 13988 / SH1)</name>
    <dbReference type="NCBI Taxonomy" id="243090"/>
    <lineage>
        <taxon>Bacteria</taxon>
        <taxon>Pseudomonadati</taxon>
        <taxon>Planctomycetota</taxon>
        <taxon>Planctomycetia</taxon>
        <taxon>Pirellulales</taxon>
        <taxon>Pirellulaceae</taxon>
        <taxon>Rhodopirellula</taxon>
    </lineage>
</organism>
<dbReference type="InParanoid" id="Q7UJP8"/>
<dbReference type="HOGENOM" id="CLU_2919725_0_0_0"/>
<evidence type="ECO:0000313" key="2">
    <source>
        <dbReference type="Proteomes" id="UP000001025"/>
    </source>
</evidence>
<name>Q7UJP8_RHOBA</name>
<dbReference type="Proteomes" id="UP000001025">
    <property type="component" value="Chromosome"/>
</dbReference>
<dbReference type="EnsemblBacteria" id="CAD77184">
    <property type="protein sequence ID" value="CAD77184"/>
    <property type="gene ID" value="RB11145"/>
</dbReference>
<accession>Q7UJP8</accession>
<reference evidence="1 2" key="1">
    <citation type="journal article" date="2003" name="Proc. Natl. Acad. Sci. U.S.A.">
        <title>Complete genome sequence of the marine planctomycete Pirellula sp. strain 1.</title>
        <authorList>
            <person name="Gloeckner F.O."/>
            <person name="Kube M."/>
            <person name="Bauer M."/>
            <person name="Teeling H."/>
            <person name="Lombardot T."/>
            <person name="Ludwig W."/>
            <person name="Gade D."/>
            <person name="Beck A."/>
            <person name="Borzym K."/>
            <person name="Heitmann K."/>
            <person name="Rabus R."/>
            <person name="Schlesner H."/>
            <person name="Amann R."/>
            <person name="Reinhardt R."/>
        </authorList>
    </citation>
    <scope>NUCLEOTIDE SEQUENCE [LARGE SCALE GENOMIC DNA]</scope>
    <source>
        <strain evidence="2">DSM 10527 / NCIMB 13988 / SH1</strain>
    </source>
</reference>
<protein>
    <submittedName>
        <fullName evidence="1">Uncharacterized protein</fullName>
    </submittedName>
</protein>
<gene>
    <name evidence="1" type="ordered locus">RB11145</name>
</gene>
<evidence type="ECO:0000313" key="1">
    <source>
        <dbReference type="EMBL" id="CAD77184.1"/>
    </source>
</evidence>
<keyword evidence="2" id="KW-1185">Reference proteome</keyword>
<proteinExistence type="predicted"/>
<dbReference type="AlphaFoldDB" id="Q7UJP8"/>
<sequence length="61" mass="6920">MGSTVRWGNGKLLKQSSERLEPICQSPALNRSCYQHSSRRWILAETKFIPCRCSTNATCFA</sequence>